<comment type="similarity">
    <text evidence="1">Belongs to the peptidase M4 family.</text>
</comment>
<evidence type="ECO:0000256" key="2">
    <source>
        <dbReference type="ARBA" id="ARBA00022670"/>
    </source>
</evidence>
<feature type="region of interest" description="Disordered" evidence="8">
    <location>
        <begin position="174"/>
        <end position="202"/>
    </location>
</feature>
<dbReference type="Gene3D" id="1.10.390.10">
    <property type="entry name" value="Neutral Protease Domain 2"/>
    <property type="match status" value="1"/>
</dbReference>
<dbReference type="InterPro" id="IPR027268">
    <property type="entry name" value="Peptidase_M4/M1_CTD_sf"/>
</dbReference>
<evidence type="ECO:0000259" key="10">
    <source>
        <dbReference type="Pfam" id="PF01447"/>
    </source>
</evidence>
<evidence type="ECO:0000259" key="11">
    <source>
        <dbReference type="Pfam" id="PF02868"/>
    </source>
</evidence>
<dbReference type="Pfam" id="PF01447">
    <property type="entry name" value="Peptidase_M4"/>
    <property type="match status" value="1"/>
</dbReference>
<dbReference type="Pfam" id="PF02868">
    <property type="entry name" value="Peptidase_M4_C"/>
    <property type="match status" value="1"/>
</dbReference>
<comment type="caution">
    <text evidence="12">The sequence shown here is derived from an EMBL/GenBank/DDBJ whole genome shotgun (WGS) entry which is preliminary data.</text>
</comment>
<reference evidence="12" key="2">
    <citation type="submission" date="2020-09" db="EMBL/GenBank/DDBJ databases">
        <authorList>
            <person name="Sun Q."/>
            <person name="Ohkuma M."/>
        </authorList>
    </citation>
    <scope>NUCLEOTIDE SEQUENCE</scope>
    <source>
        <strain evidence="12">JCM 4637</strain>
    </source>
</reference>
<dbReference type="InterPro" id="IPR023612">
    <property type="entry name" value="Peptidase_M4"/>
</dbReference>
<protein>
    <recommendedName>
        <fullName evidence="14">M4 family peptidase</fullName>
    </recommendedName>
</protein>
<proteinExistence type="inferred from homology"/>
<evidence type="ECO:0000313" key="12">
    <source>
        <dbReference type="EMBL" id="GHD01717.1"/>
    </source>
</evidence>
<evidence type="ECO:0000256" key="3">
    <source>
        <dbReference type="ARBA" id="ARBA00022723"/>
    </source>
</evidence>
<dbReference type="InterPro" id="IPR050728">
    <property type="entry name" value="Zinc_Metalloprotease_M4"/>
</dbReference>
<evidence type="ECO:0000256" key="8">
    <source>
        <dbReference type="SAM" id="MobiDB-lite"/>
    </source>
</evidence>
<evidence type="ECO:0000256" key="6">
    <source>
        <dbReference type="ARBA" id="ARBA00023049"/>
    </source>
</evidence>
<evidence type="ECO:0000313" key="13">
    <source>
        <dbReference type="Proteomes" id="UP000638353"/>
    </source>
</evidence>
<name>A0A918X107_9ACTN</name>
<evidence type="ECO:0000256" key="7">
    <source>
        <dbReference type="PIRSR" id="PIRSR623612-1"/>
    </source>
</evidence>
<keyword evidence="3" id="KW-0479">Metal-binding</keyword>
<keyword evidence="9" id="KW-0732">Signal</keyword>
<evidence type="ECO:0008006" key="14">
    <source>
        <dbReference type="Google" id="ProtNLM"/>
    </source>
</evidence>
<dbReference type="GO" id="GO:0004222">
    <property type="term" value="F:metalloendopeptidase activity"/>
    <property type="evidence" value="ECO:0007669"/>
    <property type="project" value="InterPro"/>
</dbReference>
<evidence type="ECO:0000256" key="5">
    <source>
        <dbReference type="ARBA" id="ARBA00022833"/>
    </source>
</evidence>
<dbReference type="Gene3D" id="3.10.170.10">
    <property type="match status" value="1"/>
</dbReference>
<dbReference type="PANTHER" id="PTHR33794">
    <property type="entry name" value="BACILLOLYSIN"/>
    <property type="match status" value="1"/>
</dbReference>
<feature type="active site" description="Proton donor" evidence="7">
    <location>
        <position position="524"/>
    </location>
</feature>
<accession>A0A918X107</accession>
<feature type="domain" description="Peptidase M4 C-terminal" evidence="11">
    <location>
        <begin position="444"/>
        <end position="597"/>
    </location>
</feature>
<feature type="compositionally biased region" description="Low complexity" evidence="8">
    <location>
        <begin position="186"/>
        <end position="202"/>
    </location>
</feature>
<evidence type="ECO:0000256" key="4">
    <source>
        <dbReference type="ARBA" id="ARBA00022801"/>
    </source>
</evidence>
<feature type="domain" description="Peptidase M4" evidence="10">
    <location>
        <begin position="281"/>
        <end position="441"/>
    </location>
</feature>
<dbReference type="InterPro" id="IPR001570">
    <property type="entry name" value="Peptidase_M4_C_domain"/>
</dbReference>
<dbReference type="GO" id="GO:0046872">
    <property type="term" value="F:metal ion binding"/>
    <property type="evidence" value="ECO:0007669"/>
    <property type="project" value="UniProtKB-KW"/>
</dbReference>
<dbReference type="AlphaFoldDB" id="A0A918X107"/>
<dbReference type="EMBL" id="BMVC01000009">
    <property type="protein sequence ID" value="GHD01717.1"/>
    <property type="molecule type" value="Genomic_DNA"/>
</dbReference>
<keyword evidence="2" id="KW-0645">Protease</keyword>
<feature type="active site" evidence="7">
    <location>
        <position position="434"/>
    </location>
</feature>
<sequence length="934" mass="98243">MSKSRPTAAPGRTSRAAGVAALLGAAALLTGALPAHAAPAAPPADVVPGEGTATPALVDNIAEQAPAAAAPADAARGHLAAKKSRYAIADPQRDLAAADTVRDGTDETVRFQQKHRGVKVLGGQYLVRMQSKGGDERLVTGTSGKYFTGLDVDAKATVPAATASERALSSVRSQLAGGKLRLPEQKGAGTKAPGAKGAPGAPQLSAVSHGLVVLPQGKGVLTHHITVTGFDPLAKAPVKQEVYVDAHAGFPVLSYSGIQNALDPAAQKADGAKKAKQPGTTGKGVKLDGKKVKLEVEKRGSSYLLIDHTRTWKTSKNPITTWDATGVDVGDASGKWPAGIKEVASPSKTFDKKVTESGAIDAHWAAGQVYDYYKKQHKRDSLDGRGMAINSLVGITEYGFPYANAFWDGDKMVYGSGDEEFKSLAADLDVVGHEMTHGVVEHTAGLVYTGQSGALNEAVADYFGNAIDVSVTGNEKSRDAGLIGEDLCRTKSPRDCALRDLNDGRTTSKDFLGVAFGFDRGGVHLNSTIFSGALWDIREDLGGKQADRIVYKALTEYLTPLDGFTEARAAVLAAAKDLGVKGDKLKKVTRAFAAHGIVPGWEQAIGVDTDKLLGDLNTRGTEPGAGGGWWAVSKSDEEGEEAYSVWAGRTDGSGGAPKLISPNDGRYHTSPDTDGKTVVWVAVGANGSEVLSRSLKGGPIRTIRTLPSLAGAAHVSGDVVTWQEENAERKPRVAWVRGNDPTVHYADGDDATVTTALPTVSGTKLAYGKIYPTPDGYSEISTEILDLETGKKSLVPAKGGWIGIANPVLTGKHLYWLVDNIMDDSRQILRRANVDGTGMTDLIPETDERAYIWSLDATDAAVTYTYFKPGQDLVNSSLSKLIQVDPDGLNPARVSCSRGEQYGVAADTGKRVLWGDGTTGHTNLVTRDRPAGRC</sequence>
<organism evidence="12 13">
    <name type="scientific">Streptomyces finlayi</name>
    <dbReference type="NCBI Taxonomy" id="67296"/>
    <lineage>
        <taxon>Bacteria</taxon>
        <taxon>Bacillati</taxon>
        <taxon>Actinomycetota</taxon>
        <taxon>Actinomycetes</taxon>
        <taxon>Kitasatosporales</taxon>
        <taxon>Streptomycetaceae</taxon>
        <taxon>Streptomyces</taxon>
    </lineage>
</organism>
<dbReference type="SUPFAM" id="SSF55486">
    <property type="entry name" value="Metalloproteases ('zincins'), catalytic domain"/>
    <property type="match status" value="1"/>
</dbReference>
<gene>
    <name evidence="12" type="ORF">GCM10010334_47700</name>
</gene>
<feature type="signal peptide" evidence="9">
    <location>
        <begin position="1"/>
        <end position="37"/>
    </location>
</feature>
<dbReference type="RefSeq" id="WP_189827231.1">
    <property type="nucleotide sequence ID" value="NZ_BMVC01000009.1"/>
</dbReference>
<dbReference type="GO" id="GO:0006508">
    <property type="term" value="P:proteolysis"/>
    <property type="evidence" value="ECO:0007669"/>
    <property type="project" value="UniProtKB-KW"/>
</dbReference>
<reference evidence="12" key="1">
    <citation type="journal article" date="2014" name="Int. J. Syst. Evol. Microbiol.">
        <title>Complete genome sequence of Corynebacterium casei LMG S-19264T (=DSM 44701T), isolated from a smear-ripened cheese.</title>
        <authorList>
            <consortium name="US DOE Joint Genome Institute (JGI-PGF)"/>
            <person name="Walter F."/>
            <person name="Albersmeier A."/>
            <person name="Kalinowski J."/>
            <person name="Ruckert C."/>
        </authorList>
    </citation>
    <scope>NUCLEOTIDE SEQUENCE</scope>
    <source>
        <strain evidence="12">JCM 4637</strain>
    </source>
</reference>
<keyword evidence="6" id="KW-0482">Metalloprotease</keyword>
<dbReference type="InterPro" id="IPR013856">
    <property type="entry name" value="Peptidase_M4_domain"/>
</dbReference>
<evidence type="ECO:0000256" key="1">
    <source>
        <dbReference type="ARBA" id="ARBA00009388"/>
    </source>
</evidence>
<dbReference type="CDD" id="cd09597">
    <property type="entry name" value="M4_TLP"/>
    <property type="match status" value="1"/>
</dbReference>
<keyword evidence="4" id="KW-0378">Hydrolase</keyword>
<evidence type="ECO:0000256" key="9">
    <source>
        <dbReference type="SAM" id="SignalP"/>
    </source>
</evidence>
<dbReference type="Proteomes" id="UP000638353">
    <property type="component" value="Unassembled WGS sequence"/>
</dbReference>
<dbReference type="PRINTS" id="PR00730">
    <property type="entry name" value="THERMOLYSIN"/>
</dbReference>
<keyword evidence="5" id="KW-0862">Zinc</keyword>
<feature type="chain" id="PRO_5037250570" description="M4 family peptidase" evidence="9">
    <location>
        <begin position="38"/>
        <end position="934"/>
    </location>
</feature>
<dbReference type="PANTHER" id="PTHR33794:SF1">
    <property type="entry name" value="BACILLOLYSIN"/>
    <property type="match status" value="1"/>
</dbReference>